<name>A0A0J9XL45_GEOCN</name>
<sequence>MLAVDPIFFVRNEITTITSVMRKNTQWGNSGLAFILSVPSRETTALGSIVTDLGLKPTDTSIEIEDQLISGFNTLRTELSNATTITDVPADNILRPFLAVVTAQTTSGMITNIALVAVSKFIAHGIINRKSTGIQPAITDLAVAITHCRFEVTDHAEDDAILLRLLELMEEVVCGIGADSLDDESVCEVIETCLSMACQTRRSDLLRQSAEMTMIRLTWTVFARLPAVAIEVAGSATGINGVTNGGGNDIVLQMSGPNQVKVSEEFVHVTDESLAASIVLPDGKLPETNDTGLEANPDTKIDDSAIPIGPKKAFEPYGISSLREYFRVLISIVDAANYHIYTDSTRIMALQLINIIFETAGRDIASHKSLLALTNNNLLKHLLQLIRTENLVLLQKALTVIVTIFVTMQEHLKLQQEVFITYLLTCLSPIAEISREEGVSNIFYDGVPSIPKTVLAASSKVPAPTNVPKPRKLRSSPSIVDFTTADTNSAPIPRFVTARSPDSREMFVETLTTLARQPSFFADLYLNYDCDPDRSDLCEDLVGFFCRNAYPDSKTWSTPTVPLLCLDAILGYLESTVSRLSCKDQDGTKLAETARKLRARKKLVIEASEKFNKAPLEGLEFLVENKLIAADTVKEKVEFLHSSGGRLDKKLLGEFLAKPSNKNYLDHFIESFDFSNTSIDEGLRDLFTSFRLPGESQQIERIIEKFAEQYIAGSGNVKEVFDKDAAFVLSYAVIMLNTDLHNPQNKRQMTIEEFRRNLRAVNNGEDFDQKYLNKIYSSIKEREIIMPEEHNNEESFEHTWKAMINKSQKKLTQNFTKCESNAYDKDMFELTWKPAVTTLAYIFATASEDAVFARVITGIDQAATLALQYDTPGVHDHIVSALCKISTLSFGDLAVPNSTVQVQIEKKKLAVSDLSIQFGSDYKAQLAAMVMYRVAGDGTRLHRSAWEEVLAVLTNLYLYAMVDMEFSKSQQKLCLPPLPVVAPTHVIQRSKSNKEVIGLFSTLSSYLTGYHDSAAQEPTEEEIDATLGAMDCLRMCKIEDFLRKMLELPEISKLEILDVIESELKTLIGEKEHEERDDFYEAALFLLEIGTLFSIETASENITRRMVDLFRECFKVWGEVNEFFLSRALVYYVVTLRHSSDAFAADLAEALAIISAIDHEVLSYKMPRLVVPLVALADEGAWSWTHIVSNSHFWDLLVVAVGQSESTEVVFTFIEEIVRVDTEVSAENVLEVVKVLGELASIGSLGAQLEQDKAAVYEKFKAKFDKPTAQVKGDEVVRTMKTTVARSVRALEMIQALESHAALGSDIWYAFVYQLSQQSINPCRAIRDRAFEYYTQLLNMGVAGKLAWEPLLIKGVCPLMDALGQADVLKTDPKGMPKTQVALAQLLGGLVLDHKDSIKEEVWSKVQAFLDTTGVQFEKDEMKEAVSIENNDKEIEA</sequence>
<dbReference type="GO" id="GO:0005794">
    <property type="term" value="C:Golgi apparatus"/>
    <property type="evidence" value="ECO:0007669"/>
    <property type="project" value="UniProtKB-ARBA"/>
</dbReference>
<dbReference type="PANTHER" id="PTHR10663">
    <property type="entry name" value="GUANYL-NUCLEOTIDE EXCHANGE FACTOR"/>
    <property type="match status" value="1"/>
</dbReference>
<dbReference type="InterPro" id="IPR016024">
    <property type="entry name" value="ARM-type_fold"/>
</dbReference>
<dbReference type="InterPro" id="IPR023394">
    <property type="entry name" value="Sec7_C_sf"/>
</dbReference>
<dbReference type="InterPro" id="IPR000904">
    <property type="entry name" value="Sec7_dom"/>
</dbReference>
<dbReference type="STRING" id="1173061.A0A0J9XL45"/>
<feature type="domain" description="SEC7" evidence="1">
    <location>
        <begin position="593"/>
        <end position="782"/>
    </location>
</feature>
<dbReference type="Pfam" id="PF12783">
    <property type="entry name" value="Sec7-like_HUS"/>
    <property type="match status" value="1"/>
</dbReference>
<dbReference type="InterPro" id="IPR032691">
    <property type="entry name" value="Mon2/Sec7/BIG1-like_HUS"/>
</dbReference>
<dbReference type="EMBL" id="CCBN010000026">
    <property type="protein sequence ID" value="CDO57830.1"/>
    <property type="molecule type" value="Genomic_DNA"/>
</dbReference>
<dbReference type="SUPFAM" id="SSF48371">
    <property type="entry name" value="ARM repeat"/>
    <property type="match status" value="1"/>
</dbReference>
<dbReference type="GO" id="GO:0015031">
    <property type="term" value="P:protein transport"/>
    <property type="evidence" value="ECO:0007669"/>
    <property type="project" value="UniProtKB-KW"/>
</dbReference>
<reference evidence="2" key="1">
    <citation type="submission" date="2014-03" db="EMBL/GenBank/DDBJ databases">
        <authorList>
            <person name="Casaregola S."/>
        </authorList>
    </citation>
    <scope>NUCLEOTIDE SEQUENCE [LARGE SCALE GENOMIC DNA]</scope>
    <source>
        <strain evidence="2">CLIB 918</strain>
    </source>
</reference>
<dbReference type="Proteomes" id="UP000242525">
    <property type="component" value="Unassembled WGS sequence"/>
</dbReference>
<evidence type="ECO:0000313" key="2">
    <source>
        <dbReference type="EMBL" id="CDO57830.1"/>
    </source>
</evidence>
<keyword evidence="3" id="KW-1185">Reference proteome</keyword>
<dbReference type="Gene3D" id="1.10.1000.11">
    <property type="entry name" value="Arf Nucleotide-binding Site Opener,domain 2"/>
    <property type="match status" value="1"/>
</dbReference>
<dbReference type="FunFam" id="1.10.1000.11:FF:000002">
    <property type="entry name" value="Cytohesin 1"/>
    <property type="match status" value="1"/>
</dbReference>
<organism evidence="2 3">
    <name type="scientific">Geotrichum candidum</name>
    <name type="common">Oospora lactis</name>
    <name type="synonym">Dipodascus geotrichum</name>
    <dbReference type="NCBI Taxonomy" id="1173061"/>
    <lineage>
        <taxon>Eukaryota</taxon>
        <taxon>Fungi</taxon>
        <taxon>Dikarya</taxon>
        <taxon>Ascomycota</taxon>
        <taxon>Saccharomycotina</taxon>
        <taxon>Dipodascomycetes</taxon>
        <taxon>Dipodascales</taxon>
        <taxon>Dipodascaceae</taxon>
        <taxon>Geotrichum</taxon>
    </lineage>
</organism>
<comment type="caution">
    <text evidence="2">The sequence shown here is derived from an EMBL/GenBank/DDBJ whole genome shotgun (WGS) entry which is preliminary data.</text>
</comment>
<dbReference type="GO" id="GO:0005085">
    <property type="term" value="F:guanyl-nucleotide exchange factor activity"/>
    <property type="evidence" value="ECO:0007669"/>
    <property type="project" value="InterPro"/>
</dbReference>
<evidence type="ECO:0000313" key="3">
    <source>
        <dbReference type="Proteomes" id="UP000242525"/>
    </source>
</evidence>
<dbReference type="InterPro" id="IPR035999">
    <property type="entry name" value="Sec7_dom_sf"/>
</dbReference>
<dbReference type="Gene3D" id="1.10.220.20">
    <property type="match status" value="1"/>
</dbReference>
<dbReference type="SMART" id="SM00222">
    <property type="entry name" value="Sec7"/>
    <property type="match status" value="1"/>
</dbReference>
<dbReference type="PANTHER" id="PTHR10663:SF388">
    <property type="entry name" value="GOLGI-SPECIFIC BREFELDIN A-RESISTANCE GUANINE NUCLEOTIDE EXCHANGE FACTOR 1"/>
    <property type="match status" value="1"/>
</dbReference>
<protein>
    <submittedName>
        <fullName evidence="2">Similar to Saccharomyces cerevisiae YEL022W GEA2 Guanine nucleotide exchange factor for ADP ribosylation factors (ARFs)</fullName>
    </submittedName>
</protein>
<accession>A0A0J9XL45</accession>
<dbReference type="Pfam" id="PF01369">
    <property type="entry name" value="Sec7"/>
    <property type="match status" value="1"/>
</dbReference>
<dbReference type="SUPFAM" id="SSF48425">
    <property type="entry name" value="Sec7 domain"/>
    <property type="match status" value="1"/>
</dbReference>
<dbReference type="CDD" id="cd00171">
    <property type="entry name" value="Sec7"/>
    <property type="match status" value="1"/>
</dbReference>
<proteinExistence type="predicted"/>
<gene>
    <name evidence="2" type="ORF">BN980_GECA26s00131g</name>
</gene>
<dbReference type="GO" id="GO:0016192">
    <property type="term" value="P:vesicle-mediated transport"/>
    <property type="evidence" value="ECO:0007669"/>
    <property type="project" value="UniProtKB-ARBA"/>
</dbReference>
<dbReference type="OrthoDB" id="10258608at2759"/>
<dbReference type="PROSITE" id="PS50190">
    <property type="entry name" value="SEC7"/>
    <property type="match status" value="1"/>
</dbReference>
<dbReference type="GO" id="GO:0032012">
    <property type="term" value="P:regulation of ARF protein signal transduction"/>
    <property type="evidence" value="ECO:0007669"/>
    <property type="project" value="InterPro"/>
</dbReference>
<evidence type="ECO:0000259" key="1">
    <source>
        <dbReference type="PROSITE" id="PS50190"/>
    </source>
</evidence>